<reference evidence="2" key="2">
    <citation type="submission" date="2015-01" db="EMBL/GenBank/DDBJ databases">
        <title>Evolutionary Origins and Diversification of the Mycorrhizal Mutualists.</title>
        <authorList>
            <consortium name="DOE Joint Genome Institute"/>
            <consortium name="Mycorrhizal Genomics Consortium"/>
            <person name="Kohler A."/>
            <person name="Kuo A."/>
            <person name="Nagy L.G."/>
            <person name="Floudas D."/>
            <person name="Copeland A."/>
            <person name="Barry K.W."/>
            <person name="Cichocki N."/>
            <person name="Veneault-Fourrey C."/>
            <person name="LaButti K."/>
            <person name="Lindquist E.A."/>
            <person name="Lipzen A."/>
            <person name="Lundell T."/>
            <person name="Morin E."/>
            <person name="Murat C."/>
            <person name="Riley R."/>
            <person name="Ohm R."/>
            <person name="Sun H."/>
            <person name="Tunlid A."/>
            <person name="Henrissat B."/>
            <person name="Grigoriev I.V."/>
            <person name="Hibbett D.S."/>
            <person name="Martin F."/>
        </authorList>
    </citation>
    <scope>NUCLEOTIDE SEQUENCE [LARGE SCALE GENOMIC DNA]</scope>
    <source>
        <strain evidence="2">Zn</strain>
    </source>
</reference>
<dbReference type="STRING" id="913774.A0A0C3D060"/>
<accession>A0A0C3D060</accession>
<dbReference type="InParanoid" id="A0A0C3D060"/>
<dbReference type="OrthoDB" id="10006285at2759"/>
<evidence type="ECO:0000313" key="1">
    <source>
        <dbReference type="EMBL" id="KIM95302.1"/>
    </source>
</evidence>
<gene>
    <name evidence="1" type="ORF">OIDMADRAFT_90743</name>
</gene>
<feature type="non-terminal residue" evidence="1">
    <location>
        <position position="309"/>
    </location>
</feature>
<dbReference type="SUPFAM" id="SSF63829">
    <property type="entry name" value="Calcium-dependent phosphotriesterase"/>
    <property type="match status" value="1"/>
</dbReference>
<dbReference type="EMBL" id="KN832887">
    <property type="protein sequence ID" value="KIM95302.1"/>
    <property type="molecule type" value="Genomic_DNA"/>
</dbReference>
<feature type="non-terminal residue" evidence="1">
    <location>
        <position position="1"/>
    </location>
</feature>
<protein>
    <submittedName>
        <fullName evidence="1">Uncharacterized protein</fullName>
    </submittedName>
</protein>
<dbReference type="Proteomes" id="UP000054321">
    <property type="component" value="Unassembled WGS sequence"/>
</dbReference>
<dbReference type="AlphaFoldDB" id="A0A0C3D060"/>
<organism evidence="1 2">
    <name type="scientific">Oidiodendron maius (strain Zn)</name>
    <dbReference type="NCBI Taxonomy" id="913774"/>
    <lineage>
        <taxon>Eukaryota</taxon>
        <taxon>Fungi</taxon>
        <taxon>Dikarya</taxon>
        <taxon>Ascomycota</taxon>
        <taxon>Pezizomycotina</taxon>
        <taxon>Leotiomycetes</taxon>
        <taxon>Leotiomycetes incertae sedis</taxon>
        <taxon>Myxotrichaceae</taxon>
        <taxon>Oidiodendron</taxon>
    </lineage>
</organism>
<dbReference type="Gene3D" id="2.130.10.10">
    <property type="entry name" value="YVTN repeat-like/Quinoprotein amine dehydrogenase"/>
    <property type="match status" value="1"/>
</dbReference>
<name>A0A0C3D060_OIDMZ</name>
<dbReference type="InterPro" id="IPR015943">
    <property type="entry name" value="WD40/YVTN_repeat-like_dom_sf"/>
</dbReference>
<keyword evidence="2" id="KW-1185">Reference proteome</keyword>
<sequence length="309" mass="32585">YFLDNDPAGNSIVSVKISEQDGTLSSPVRTATGGNGLPQLAAVSQDSVTVSGNYLFTTNAGSNTLSMFVIDPHDPMRLQLVGKPASTLGHIPVSVTYSKELNIACAANAGNIAGVACFSVDPRKGLENLGPLRFIPQPTNSTPPAVGPLTITGDITFNPSSSAVFTTVASTTDGAGFLYAYPVFDRQVSHTPVINTLKDLTVPFSLNFLGSDSQLFVTNPHNGSPGAASLHISYDLTVANIEIITIPGQEASCWVANVPAFDTLFVMDAARPVISILDSKEVKVESQFGFTPPFGAMDTKADRHYLYAL</sequence>
<dbReference type="HOGENOM" id="CLU_037887_0_0_1"/>
<reference evidence="1 2" key="1">
    <citation type="submission" date="2014-04" db="EMBL/GenBank/DDBJ databases">
        <authorList>
            <consortium name="DOE Joint Genome Institute"/>
            <person name="Kuo A."/>
            <person name="Martino E."/>
            <person name="Perotto S."/>
            <person name="Kohler A."/>
            <person name="Nagy L.G."/>
            <person name="Floudas D."/>
            <person name="Copeland A."/>
            <person name="Barry K.W."/>
            <person name="Cichocki N."/>
            <person name="Veneault-Fourrey C."/>
            <person name="LaButti K."/>
            <person name="Lindquist E.A."/>
            <person name="Lipzen A."/>
            <person name="Lundell T."/>
            <person name="Morin E."/>
            <person name="Murat C."/>
            <person name="Sun H."/>
            <person name="Tunlid A."/>
            <person name="Henrissat B."/>
            <person name="Grigoriev I.V."/>
            <person name="Hibbett D.S."/>
            <person name="Martin F."/>
            <person name="Nordberg H.P."/>
            <person name="Cantor M.N."/>
            <person name="Hua S.X."/>
        </authorList>
    </citation>
    <scope>NUCLEOTIDE SEQUENCE [LARGE SCALE GENOMIC DNA]</scope>
    <source>
        <strain evidence="1 2">Zn</strain>
    </source>
</reference>
<proteinExistence type="predicted"/>
<evidence type="ECO:0000313" key="2">
    <source>
        <dbReference type="Proteomes" id="UP000054321"/>
    </source>
</evidence>